<evidence type="ECO:0000313" key="1">
    <source>
        <dbReference type="EMBL" id="NVO58336.1"/>
    </source>
</evidence>
<protein>
    <submittedName>
        <fullName evidence="1">Nif11-like leader peptide family natural product</fullName>
    </submittedName>
</protein>
<gene>
    <name evidence="1" type="ORF">HW561_21350</name>
</gene>
<name>A0ABX2PXE7_9RHOB</name>
<dbReference type="RefSeq" id="WP_176867379.1">
    <property type="nucleotide sequence ID" value="NZ_JABXWT010000023.1"/>
</dbReference>
<evidence type="ECO:0000313" key="2">
    <source>
        <dbReference type="Proteomes" id="UP000630805"/>
    </source>
</evidence>
<proteinExistence type="predicted"/>
<sequence length="109" mass="11071">MSVEDLKEYARRCAADPDLRAKAKEIGATDLDGQIAHAASMGLTWNKEDMVAFQEELQADGELGEDDLEKVAGGVVTTTAAAAAAVVSAAAAVVGTATAVTTTTSGSGW</sequence>
<dbReference type="EMBL" id="JABXWT010000023">
    <property type="protein sequence ID" value="NVO58336.1"/>
    <property type="molecule type" value="Genomic_DNA"/>
</dbReference>
<keyword evidence="2" id="KW-1185">Reference proteome</keyword>
<dbReference type="Proteomes" id="UP000630805">
    <property type="component" value="Unassembled WGS sequence"/>
</dbReference>
<dbReference type="NCBIfam" id="TIGR03798">
    <property type="entry name" value="leader_Nif11"/>
    <property type="match status" value="1"/>
</dbReference>
<accession>A0ABX2PXE7</accession>
<comment type="caution">
    <text evidence="1">The sequence shown here is derived from an EMBL/GenBank/DDBJ whole genome shotgun (WGS) entry which is preliminary data.</text>
</comment>
<dbReference type="InterPro" id="IPR022516">
    <property type="entry name" value="CHP03798_Ocin"/>
</dbReference>
<reference evidence="1 2" key="1">
    <citation type="submission" date="2020-06" db="EMBL/GenBank/DDBJ databases">
        <authorList>
            <person name="Cao W.R."/>
        </authorList>
    </citation>
    <scope>NUCLEOTIDE SEQUENCE [LARGE SCALE GENOMIC DNA]</scope>
    <source>
        <strain evidence="1 2">B1Z28</strain>
    </source>
</reference>
<organism evidence="1 2">
    <name type="scientific">Ruegeria haliotis</name>
    <dbReference type="NCBI Taxonomy" id="2747601"/>
    <lineage>
        <taxon>Bacteria</taxon>
        <taxon>Pseudomonadati</taxon>
        <taxon>Pseudomonadota</taxon>
        <taxon>Alphaproteobacteria</taxon>
        <taxon>Rhodobacterales</taxon>
        <taxon>Roseobacteraceae</taxon>
        <taxon>Ruegeria</taxon>
    </lineage>
</organism>